<dbReference type="EMBL" id="IACM01136287">
    <property type="protein sequence ID" value="LAB38774.1"/>
    <property type="molecule type" value="Transcribed_RNA"/>
</dbReference>
<protein>
    <submittedName>
        <fullName evidence="1">Uncharacterized protein</fullName>
    </submittedName>
</protein>
<name>A0A2D4MZB6_9SAUR</name>
<reference evidence="1" key="2">
    <citation type="submission" date="2017-11" db="EMBL/GenBank/DDBJ databases">
        <title>Coralsnake Venomics: Analyses of Venom Gland Transcriptomes and Proteomes of Six Brazilian Taxa.</title>
        <authorList>
            <person name="Aird S.D."/>
            <person name="Jorge da Silva N."/>
            <person name="Qiu L."/>
            <person name="Villar-Briones A."/>
            <person name="Aparecida-Saddi V."/>
            <person name="Campos-Telles M.P."/>
            <person name="Grau M."/>
            <person name="Mikheyev A.S."/>
        </authorList>
    </citation>
    <scope>NUCLEOTIDE SEQUENCE</scope>
    <source>
        <tissue evidence="1">Venom_gland</tissue>
    </source>
</reference>
<dbReference type="AlphaFoldDB" id="A0A2D4MZB6"/>
<proteinExistence type="predicted"/>
<sequence length="103" mass="11498">MEFLDGMGQRIYTVASFWPLGGITGIKHLHGKVQTLVSDGVWNCCLLVSTGVQRTDYDFSTCHYLVFSSPIEKSSTYMVDFFASVVNSASICCRRSEEKLVCQ</sequence>
<evidence type="ECO:0000313" key="1">
    <source>
        <dbReference type="EMBL" id="LAB38774.1"/>
    </source>
</evidence>
<accession>A0A2D4MZB6</accession>
<organism evidence="1">
    <name type="scientific">Micrurus spixii</name>
    <name type="common">Amazon coral snake</name>
    <dbReference type="NCBI Taxonomy" id="129469"/>
    <lineage>
        <taxon>Eukaryota</taxon>
        <taxon>Metazoa</taxon>
        <taxon>Chordata</taxon>
        <taxon>Craniata</taxon>
        <taxon>Vertebrata</taxon>
        <taxon>Euteleostomi</taxon>
        <taxon>Lepidosauria</taxon>
        <taxon>Squamata</taxon>
        <taxon>Bifurcata</taxon>
        <taxon>Unidentata</taxon>
        <taxon>Episquamata</taxon>
        <taxon>Toxicofera</taxon>
        <taxon>Serpentes</taxon>
        <taxon>Colubroidea</taxon>
        <taxon>Elapidae</taxon>
        <taxon>Elapinae</taxon>
        <taxon>Micrurus</taxon>
    </lineage>
</organism>
<reference evidence="1" key="1">
    <citation type="submission" date="2017-07" db="EMBL/GenBank/DDBJ databases">
        <authorList>
            <person name="Mikheyev A."/>
            <person name="Grau M."/>
        </authorList>
    </citation>
    <scope>NUCLEOTIDE SEQUENCE</scope>
    <source>
        <tissue evidence="1">Venom_gland</tissue>
    </source>
</reference>